<dbReference type="Proteomes" id="UP000783796">
    <property type="component" value="Unassembled WGS sequence"/>
</dbReference>
<accession>A0A948TBB0</accession>
<reference evidence="1" key="2">
    <citation type="submission" date="2021-04" db="EMBL/GenBank/DDBJ databases">
        <authorList>
            <person name="Gilroy R."/>
        </authorList>
    </citation>
    <scope>NUCLEOTIDE SEQUENCE</scope>
    <source>
        <strain evidence="1">G4-2901</strain>
    </source>
</reference>
<dbReference type="EMBL" id="JAHLFW010000063">
    <property type="protein sequence ID" value="MBU3838052.1"/>
    <property type="molecule type" value="Genomic_DNA"/>
</dbReference>
<organism evidence="1 2">
    <name type="scientific">Candidatus Phocaeicola faecigallinarum</name>
    <dbReference type="NCBI Taxonomy" id="2838732"/>
    <lineage>
        <taxon>Bacteria</taxon>
        <taxon>Pseudomonadati</taxon>
        <taxon>Bacteroidota</taxon>
        <taxon>Bacteroidia</taxon>
        <taxon>Bacteroidales</taxon>
        <taxon>Bacteroidaceae</taxon>
        <taxon>Phocaeicola</taxon>
    </lineage>
</organism>
<comment type="caution">
    <text evidence="1">The sequence shown here is derived from an EMBL/GenBank/DDBJ whole genome shotgun (WGS) entry which is preliminary data.</text>
</comment>
<dbReference type="AlphaFoldDB" id="A0A948TBB0"/>
<proteinExistence type="predicted"/>
<reference evidence="1" key="1">
    <citation type="journal article" date="2021" name="PeerJ">
        <title>Extensive microbial diversity within the chicken gut microbiome revealed by metagenomics and culture.</title>
        <authorList>
            <person name="Gilroy R."/>
            <person name="Ravi A."/>
            <person name="Getino M."/>
            <person name="Pursley I."/>
            <person name="Horton D.L."/>
            <person name="Alikhan N.F."/>
            <person name="Baker D."/>
            <person name="Gharbi K."/>
            <person name="Hall N."/>
            <person name="Watson M."/>
            <person name="Adriaenssens E.M."/>
            <person name="Foster-Nyarko E."/>
            <person name="Jarju S."/>
            <person name="Secka A."/>
            <person name="Antonio M."/>
            <person name="Oren A."/>
            <person name="Chaudhuri R.R."/>
            <person name="La Ragione R."/>
            <person name="Hildebrand F."/>
            <person name="Pallen M.J."/>
        </authorList>
    </citation>
    <scope>NUCLEOTIDE SEQUENCE</scope>
    <source>
        <strain evidence="1">G4-2901</strain>
    </source>
</reference>
<protein>
    <submittedName>
        <fullName evidence="1">Uncharacterized protein</fullName>
    </submittedName>
</protein>
<sequence>MDTLLKNKYKTAVSYLLRLVSSKRLGIHFDDEPKPEKVEEVESLVKDKIGLNLSSLKKEDYVKYELALSDVLSDILSNPLQDNIEDEIFLIDKSVNIKTPIPKCNIIIDNSLKKRFKLLGLTLSGINSYFLEPDFVSMIKLRNVEYLIETKKIKDNKLGYSILLSLVQIERFLGKIEAYKVADSYLLHFDKFESLYSSPIRLFLNLLNTYGAYMEFNGIKKKFFINIEEKNIPDSAIFKILTPKKGRTLKLQGNPIMNGTKQVGLWIPFAYLFDWDLYIQDYKSHKI</sequence>
<gene>
    <name evidence="1" type="ORF">H9777_07015</name>
</gene>
<evidence type="ECO:0000313" key="2">
    <source>
        <dbReference type="Proteomes" id="UP000783796"/>
    </source>
</evidence>
<name>A0A948TBB0_9BACT</name>
<evidence type="ECO:0000313" key="1">
    <source>
        <dbReference type="EMBL" id="MBU3838052.1"/>
    </source>
</evidence>